<evidence type="ECO:0000313" key="2">
    <source>
        <dbReference type="EMBL" id="KAJ6641367.1"/>
    </source>
</evidence>
<dbReference type="AlphaFoldDB" id="A0A9Q0S0V1"/>
<dbReference type="Proteomes" id="UP001151699">
    <property type="component" value="Chromosome B"/>
</dbReference>
<comment type="caution">
    <text evidence="2">The sequence shown here is derived from an EMBL/GenBank/DDBJ whole genome shotgun (WGS) entry which is preliminary data.</text>
</comment>
<name>A0A9Q0S0V1_9DIPT</name>
<keyword evidence="1" id="KW-0732">Signal</keyword>
<feature type="chain" id="PRO_5040160756" evidence="1">
    <location>
        <begin position="22"/>
        <end position="124"/>
    </location>
</feature>
<evidence type="ECO:0000313" key="3">
    <source>
        <dbReference type="Proteomes" id="UP001151699"/>
    </source>
</evidence>
<gene>
    <name evidence="2" type="ORF">Bhyg_06306</name>
</gene>
<accession>A0A9Q0S0V1</accession>
<proteinExistence type="predicted"/>
<organism evidence="2 3">
    <name type="scientific">Pseudolycoriella hygida</name>
    <dbReference type="NCBI Taxonomy" id="35572"/>
    <lineage>
        <taxon>Eukaryota</taxon>
        <taxon>Metazoa</taxon>
        <taxon>Ecdysozoa</taxon>
        <taxon>Arthropoda</taxon>
        <taxon>Hexapoda</taxon>
        <taxon>Insecta</taxon>
        <taxon>Pterygota</taxon>
        <taxon>Neoptera</taxon>
        <taxon>Endopterygota</taxon>
        <taxon>Diptera</taxon>
        <taxon>Nematocera</taxon>
        <taxon>Sciaroidea</taxon>
        <taxon>Sciaridae</taxon>
        <taxon>Pseudolycoriella</taxon>
    </lineage>
</organism>
<feature type="signal peptide" evidence="1">
    <location>
        <begin position="1"/>
        <end position="21"/>
    </location>
</feature>
<keyword evidence="3" id="KW-1185">Reference proteome</keyword>
<sequence>MKFLIFLCIIAAAILIRTTEGSPATLCVNFYCGRGGPRCHTTSTLEIRSRYKGSIDQWQPIGSIDQWQPIGANVCSQDGVYCLRRTEGSGFYLTYGRVERYISLSKISKTTHCGRQFLEFWLDL</sequence>
<feature type="non-terminal residue" evidence="2">
    <location>
        <position position="1"/>
    </location>
</feature>
<protein>
    <submittedName>
        <fullName evidence="2">Uncharacterized protein</fullName>
    </submittedName>
</protein>
<evidence type="ECO:0000256" key="1">
    <source>
        <dbReference type="SAM" id="SignalP"/>
    </source>
</evidence>
<reference evidence="2" key="1">
    <citation type="submission" date="2022-07" db="EMBL/GenBank/DDBJ databases">
        <authorList>
            <person name="Trinca V."/>
            <person name="Uliana J.V.C."/>
            <person name="Torres T.T."/>
            <person name="Ward R.J."/>
            <person name="Monesi N."/>
        </authorList>
    </citation>
    <scope>NUCLEOTIDE SEQUENCE</scope>
    <source>
        <strain evidence="2">HSMRA1968</strain>
        <tissue evidence="2">Whole embryos</tissue>
    </source>
</reference>
<dbReference type="EMBL" id="WJQU01000002">
    <property type="protein sequence ID" value="KAJ6641367.1"/>
    <property type="molecule type" value="Genomic_DNA"/>
</dbReference>